<dbReference type="Proteomes" id="UP001596270">
    <property type="component" value="Unassembled WGS sequence"/>
</dbReference>
<reference evidence="3" key="1">
    <citation type="journal article" date="2019" name="Int. J. Syst. Evol. Microbiol.">
        <title>The Global Catalogue of Microorganisms (GCM) 10K type strain sequencing project: providing services to taxonomists for standard genome sequencing and annotation.</title>
        <authorList>
            <consortium name="The Broad Institute Genomics Platform"/>
            <consortium name="The Broad Institute Genome Sequencing Center for Infectious Disease"/>
            <person name="Wu L."/>
            <person name="Ma J."/>
        </authorList>
    </citation>
    <scope>NUCLEOTIDE SEQUENCE [LARGE SCALE GENOMIC DNA]</scope>
    <source>
        <strain evidence="3">CCUG 39402</strain>
    </source>
</reference>
<accession>A0ABW1U0B9</accession>
<dbReference type="PANTHER" id="PTHR10948:SF23">
    <property type="entry name" value="TRANSPOSASE INSI FOR INSERTION SEQUENCE ELEMENT IS30A-RELATED"/>
    <property type="match status" value="1"/>
</dbReference>
<organism evidence="2 3">
    <name type="scientific">Polaromonas aquatica</name>
    <dbReference type="NCBI Taxonomy" id="332657"/>
    <lineage>
        <taxon>Bacteria</taxon>
        <taxon>Pseudomonadati</taxon>
        <taxon>Pseudomonadota</taxon>
        <taxon>Betaproteobacteria</taxon>
        <taxon>Burkholderiales</taxon>
        <taxon>Comamonadaceae</taxon>
        <taxon>Polaromonas</taxon>
    </lineage>
</organism>
<keyword evidence="3" id="KW-1185">Reference proteome</keyword>
<proteinExistence type="predicted"/>
<evidence type="ECO:0000313" key="3">
    <source>
        <dbReference type="Proteomes" id="UP001596270"/>
    </source>
</evidence>
<dbReference type="InterPro" id="IPR051917">
    <property type="entry name" value="Transposase-Integrase"/>
</dbReference>
<comment type="caution">
    <text evidence="2">The sequence shown here is derived from an EMBL/GenBank/DDBJ whole genome shotgun (WGS) entry which is preliminary data.</text>
</comment>
<evidence type="ECO:0000256" key="1">
    <source>
        <dbReference type="SAM" id="MobiDB-lite"/>
    </source>
</evidence>
<dbReference type="RefSeq" id="WP_371435285.1">
    <property type="nucleotide sequence ID" value="NZ_JBHSRS010000081.1"/>
</dbReference>
<sequence>MGRAHLAQAARAAPAAFPRGPLGRQRPNQRSTNETTIGLVRQFIPKGQPLSLQTPRSIARIERLLDNRLRACLGFNTPAEVLFAQRSQCRNSK</sequence>
<protein>
    <recommendedName>
        <fullName evidence="4">Integrase catalytic domain-containing protein</fullName>
    </recommendedName>
</protein>
<feature type="region of interest" description="Disordered" evidence="1">
    <location>
        <begin position="1"/>
        <end position="34"/>
    </location>
</feature>
<gene>
    <name evidence="2" type="ORF">ACFQND_17160</name>
</gene>
<evidence type="ECO:0000313" key="2">
    <source>
        <dbReference type="EMBL" id="MFC6282955.1"/>
    </source>
</evidence>
<name>A0ABW1U0B9_9BURK</name>
<evidence type="ECO:0008006" key="4">
    <source>
        <dbReference type="Google" id="ProtNLM"/>
    </source>
</evidence>
<dbReference type="EMBL" id="JBHSRS010000081">
    <property type="protein sequence ID" value="MFC6282955.1"/>
    <property type="molecule type" value="Genomic_DNA"/>
</dbReference>
<feature type="compositionally biased region" description="Low complexity" evidence="1">
    <location>
        <begin position="1"/>
        <end position="24"/>
    </location>
</feature>
<dbReference type="PANTHER" id="PTHR10948">
    <property type="entry name" value="TRANSPOSASE"/>
    <property type="match status" value="1"/>
</dbReference>